<gene>
    <name evidence="2" type="ORF">NW766_011980</name>
</gene>
<protein>
    <submittedName>
        <fullName evidence="2">Uncharacterized protein</fullName>
    </submittedName>
</protein>
<evidence type="ECO:0000313" key="3">
    <source>
        <dbReference type="Proteomes" id="UP001152130"/>
    </source>
</evidence>
<feature type="compositionally biased region" description="Polar residues" evidence="1">
    <location>
        <begin position="423"/>
        <end position="435"/>
    </location>
</feature>
<feature type="region of interest" description="Disordered" evidence="1">
    <location>
        <begin position="1"/>
        <end position="83"/>
    </location>
</feature>
<dbReference type="EMBL" id="JAPDHF010000025">
    <property type="protein sequence ID" value="KAJ4004123.1"/>
    <property type="molecule type" value="Genomic_DNA"/>
</dbReference>
<name>A0A9W8PEL2_9HYPO</name>
<reference evidence="2" key="1">
    <citation type="submission" date="2022-10" db="EMBL/GenBank/DDBJ databases">
        <title>Fusarium specimens isolated from Avocado Roots.</title>
        <authorList>
            <person name="Stajich J."/>
            <person name="Roper C."/>
            <person name="Heimlech-Rivalta G."/>
        </authorList>
    </citation>
    <scope>NUCLEOTIDE SEQUENCE</scope>
    <source>
        <strain evidence="2">CF00143</strain>
    </source>
</reference>
<sequence length="480" mass="53807">MTHPSTPNIGQAEAAYLSSPKKSSSSPPKPFDGIFREHPSKLSNTAPINLLPTSLPSCPSSKSSSKPSPTSVPVSPSKTTKLEQTAECNKRVGWVLNLFSEGKLELAQTSAEMILANQKGLTLYHRAPLFAMLTLFPGGLKYADHAVRIYKYLSVKHPEFKQAYENAKRSQYLAHKIESLREYEEIKMKKRGRATADDISHEHFDRLYYSFYKNMHKEGYKRLVEDAFESESGSSSKPSVPSNVASDSARSVKEKYTGIPIPPIPPPTELSGYETSVNEYLEVVEDFTCKTMEGCSFHTVEDLGKVKDLNTVEEEGYKTAEEHESDILEQEGCKTMKDFGEGHYWLATKDESSLEGREMVLDAKGRIWIPTKDQSPSKGKQMTLYCEDRFRNSRRQESPSKGKQKMYKRPHCCSSESMKDVDQGSQSNASTQRSKTSPEKPKEQPKHKASNPEKKGGRKRHTIRVGQGMGLESPNDTGLE</sequence>
<evidence type="ECO:0000256" key="1">
    <source>
        <dbReference type="SAM" id="MobiDB-lite"/>
    </source>
</evidence>
<feature type="region of interest" description="Disordered" evidence="1">
    <location>
        <begin position="231"/>
        <end position="251"/>
    </location>
</feature>
<dbReference type="AlphaFoldDB" id="A0A9W8PEL2"/>
<feature type="region of interest" description="Disordered" evidence="1">
    <location>
        <begin position="370"/>
        <end position="480"/>
    </location>
</feature>
<feature type="compositionally biased region" description="Low complexity" evidence="1">
    <location>
        <begin position="51"/>
        <end position="79"/>
    </location>
</feature>
<feature type="compositionally biased region" description="Low complexity" evidence="1">
    <location>
        <begin position="231"/>
        <end position="246"/>
    </location>
</feature>
<evidence type="ECO:0000313" key="2">
    <source>
        <dbReference type="EMBL" id="KAJ4004123.1"/>
    </source>
</evidence>
<dbReference type="Proteomes" id="UP001152130">
    <property type="component" value="Unassembled WGS sequence"/>
</dbReference>
<keyword evidence="3" id="KW-1185">Reference proteome</keyword>
<comment type="caution">
    <text evidence="2">The sequence shown here is derived from an EMBL/GenBank/DDBJ whole genome shotgun (WGS) entry which is preliminary data.</text>
</comment>
<proteinExistence type="predicted"/>
<feature type="compositionally biased region" description="Basic and acidic residues" evidence="1">
    <location>
        <begin position="386"/>
        <end position="400"/>
    </location>
</feature>
<feature type="compositionally biased region" description="Basic and acidic residues" evidence="1">
    <location>
        <begin position="436"/>
        <end position="455"/>
    </location>
</feature>
<dbReference type="OrthoDB" id="5106966at2759"/>
<organism evidence="2 3">
    <name type="scientific">Fusarium irregulare</name>
    <dbReference type="NCBI Taxonomy" id="2494466"/>
    <lineage>
        <taxon>Eukaryota</taxon>
        <taxon>Fungi</taxon>
        <taxon>Dikarya</taxon>
        <taxon>Ascomycota</taxon>
        <taxon>Pezizomycotina</taxon>
        <taxon>Sordariomycetes</taxon>
        <taxon>Hypocreomycetidae</taxon>
        <taxon>Hypocreales</taxon>
        <taxon>Nectriaceae</taxon>
        <taxon>Fusarium</taxon>
        <taxon>Fusarium incarnatum-equiseti species complex</taxon>
    </lineage>
</organism>
<accession>A0A9W8PEL2</accession>
<feature type="compositionally biased region" description="Basic residues" evidence="1">
    <location>
        <begin position="402"/>
        <end position="411"/>
    </location>
</feature>